<evidence type="ECO:0000256" key="4">
    <source>
        <dbReference type="ARBA" id="ARBA00022741"/>
    </source>
</evidence>
<dbReference type="PANTHER" id="PTHR43289">
    <property type="entry name" value="MITOGEN-ACTIVATED PROTEIN KINASE KINASE KINASE 20-RELATED"/>
    <property type="match status" value="1"/>
</dbReference>
<dbReference type="PANTHER" id="PTHR43289:SF6">
    <property type="entry name" value="SERINE_THREONINE-PROTEIN KINASE NEKL-3"/>
    <property type="match status" value="1"/>
</dbReference>
<evidence type="ECO:0000313" key="10">
    <source>
        <dbReference type="Proteomes" id="UP001595816"/>
    </source>
</evidence>
<evidence type="ECO:0000256" key="2">
    <source>
        <dbReference type="ARBA" id="ARBA00022527"/>
    </source>
</evidence>
<dbReference type="EC" id="2.7.11.1" evidence="1"/>
<feature type="region of interest" description="Disordered" evidence="7">
    <location>
        <begin position="382"/>
        <end position="407"/>
    </location>
</feature>
<keyword evidence="6" id="KW-0067">ATP-binding</keyword>
<gene>
    <name evidence="9" type="ORF">ACFOZ4_16725</name>
</gene>
<dbReference type="Pfam" id="PF00069">
    <property type="entry name" value="Pkinase"/>
    <property type="match status" value="1"/>
</dbReference>
<dbReference type="SUPFAM" id="SSF56112">
    <property type="entry name" value="Protein kinase-like (PK-like)"/>
    <property type="match status" value="1"/>
</dbReference>
<feature type="compositionally biased region" description="Polar residues" evidence="7">
    <location>
        <begin position="382"/>
        <end position="403"/>
    </location>
</feature>
<name>A0ABV8LMQ3_9ACTN</name>
<evidence type="ECO:0000259" key="8">
    <source>
        <dbReference type="PROSITE" id="PS50011"/>
    </source>
</evidence>
<dbReference type="GO" id="GO:0004674">
    <property type="term" value="F:protein serine/threonine kinase activity"/>
    <property type="evidence" value="ECO:0007669"/>
    <property type="project" value="UniProtKB-EC"/>
</dbReference>
<evidence type="ECO:0000313" key="9">
    <source>
        <dbReference type="EMBL" id="MFC4132251.1"/>
    </source>
</evidence>
<organism evidence="9 10">
    <name type="scientific">Hamadaea flava</name>
    <dbReference type="NCBI Taxonomy" id="1742688"/>
    <lineage>
        <taxon>Bacteria</taxon>
        <taxon>Bacillati</taxon>
        <taxon>Actinomycetota</taxon>
        <taxon>Actinomycetes</taxon>
        <taxon>Micromonosporales</taxon>
        <taxon>Micromonosporaceae</taxon>
        <taxon>Hamadaea</taxon>
    </lineage>
</organism>
<keyword evidence="3 9" id="KW-0808">Transferase</keyword>
<keyword evidence="5 9" id="KW-0418">Kinase</keyword>
<keyword evidence="2" id="KW-0723">Serine/threonine-protein kinase</keyword>
<dbReference type="CDD" id="cd14014">
    <property type="entry name" value="STKc_PknB_like"/>
    <property type="match status" value="1"/>
</dbReference>
<feature type="domain" description="Protein kinase" evidence="8">
    <location>
        <begin position="16"/>
        <end position="263"/>
    </location>
</feature>
<dbReference type="PROSITE" id="PS50011">
    <property type="entry name" value="PROTEIN_KINASE_DOM"/>
    <property type="match status" value="1"/>
</dbReference>
<comment type="caution">
    <text evidence="9">The sequence shown here is derived from an EMBL/GenBank/DDBJ whole genome shotgun (WGS) entry which is preliminary data.</text>
</comment>
<evidence type="ECO:0000256" key="7">
    <source>
        <dbReference type="SAM" id="MobiDB-lite"/>
    </source>
</evidence>
<evidence type="ECO:0000256" key="1">
    <source>
        <dbReference type="ARBA" id="ARBA00012513"/>
    </source>
</evidence>
<keyword evidence="10" id="KW-1185">Reference proteome</keyword>
<dbReference type="Gene3D" id="3.30.200.20">
    <property type="entry name" value="Phosphorylase Kinase, domain 1"/>
    <property type="match status" value="1"/>
</dbReference>
<dbReference type="Proteomes" id="UP001595816">
    <property type="component" value="Unassembled WGS sequence"/>
</dbReference>
<accession>A0ABV8LMQ3</accession>
<evidence type="ECO:0000256" key="6">
    <source>
        <dbReference type="ARBA" id="ARBA00022840"/>
    </source>
</evidence>
<reference evidence="10" key="1">
    <citation type="journal article" date="2019" name="Int. J. Syst. Evol. Microbiol.">
        <title>The Global Catalogue of Microorganisms (GCM) 10K type strain sequencing project: providing services to taxonomists for standard genome sequencing and annotation.</title>
        <authorList>
            <consortium name="The Broad Institute Genomics Platform"/>
            <consortium name="The Broad Institute Genome Sequencing Center for Infectious Disease"/>
            <person name="Wu L."/>
            <person name="Ma J."/>
        </authorList>
    </citation>
    <scope>NUCLEOTIDE SEQUENCE [LARGE SCALE GENOMIC DNA]</scope>
    <source>
        <strain evidence="10">CGMCC 4.7289</strain>
    </source>
</reference>
<dbReference type="EMBL" id="JBHSAY010000009">
    <property type="protein sequence ID" value="MFC4132251.1"/>
    <property type="molecule type" value="Genomic_DNA"/>
</dbReference>
<sequence>MAVPTVEYGLMDIGSVIAPRVLATGPVATVYAGHLAGAEVAVKVFADRFDRDTAARFDRERRALDSLRCRAILGVDDVVETSDGRSGVRMELCSGSLAGTLGSLSLADIVDAGSAIADALGAAHRVGITHGAVTPHNVLYRRSGEIVVGDFGVVLRDRFPRDPVHALEYTAPETLRENLRSPASDLYGLGAVLYAMLTGAPPFPRRTGQATSERILQVLREPPPVVHDAPGVLAELVGRLLAKNPADRPANAAEVAAVLHGLQVRPAVPDDDFDFDDFAGSTPTAAHLSPAVLTAPAVAVPAVPIPAVPIPAVPIPAVAVSDVVVPTEAAPPPMVGGRTLIHTTAEPRTPRRRFKPQHGLLVGLGAVAVGLVTVLPMVLDDQQSPSQANPSTVAAGSSPQVSPSAAPRVVLAPPADLGRKVRLTWSAEGDLDFAVVVAGEQIDTMVLVARRDRTLTVPVDPDRKYCFQVRATDGRQIWTSEALPIRGARCKL</sequence>
<evidence type="ECO:0000256" key="3">
    <source>
        <dbReference type="ARBA" id="ARBA00022679"/>
    </source>
</evidence>
<dbReference type="InterPro" id="IPR000719">
    <property type="entry name" value="Prot_kinase_dom"/>
</dbReference>
<keyword evidence="4" id="KW-0547">Nucleotide-binding</keyword>
<dbReference type="InterPro" id="IPR011009">
    <property type="entry name" value="Kinase-like_dom_sf"/>
</dbReference>
<proteinExistence type="predicted"/>
<evidence type="ECO:0000256" key="5">
    <source>
        <dbReference type="ARBA" id="ARBA00022777"/>
    </source>
</evidence>
<dbReference type="Gene3D" id="1.10.510.10">
    <property type="entry name" value="Transferase(Phosphotransferase) domain 1"/>
    <property type="match status" value="1"/>
</dbReference>
<protein>
    <recommendedName>
        <fullName evidence="1">non-specific serine/threonine protein kinase</fullName>
        <ecNumber evidence="1">2.7.11.1</ecNumber>
    </recommendedName>
</protein>
<dbReference type="RefSeq" id="WP_253753587.1">
    <property type="nucleotide sequence ID" value="NZ_JAMZDZ010000001.1"/>
</dbReference>